<keyword evidence="3" id="KW-1185">Reference proteome</keyword>
<dbReference type="EMBL" id="WWCJ01000018">
    <property type="protein sequence ID" value="MYN04546.1"/>
    <property type="molecule type" value="Genomic_DNA"/>
</dbReference>
<gene>
    <name evidence="2" type="ORF">GTP41_20855</name>
</gene>
<accession>A0A6N9HMC9</accession>
<dbReference type="Proteomes" id="UP000448575">
    <property type="component" value="Unassembled WGS sequence"/>
</dbReference>
<keyword evidence="1" id="KW-0472">Membrane</keyword>
<evidence type="ECO:0000313" key="3">
    <source>
        <dbReference type="Proteomes" id="UP000448575"/>
    </source>
</evidence>
<dbReference type="AlphaFoldDB" id="A0A6N9HMC9"/>
<keyword evidence="1" id="KW-0812">Transmembrane</keyword>
<feature type="transmembrane region" description="Helical" evidence="1">
    <location>
        <begin position="27"/>
        <end position="46"/>
    </location>
</feature>
<feature type="transmembrane region" description="Helical" evidence="1">
    <location>
        <begin position="181"/>
        <end position="200"/>
    </location>
</feature>
<keyword evidence="1" id="KW-1133">Transmembrane helix</keyword>
<name>A0A6N9HMC9_9BURK</name>
<comment type="caution">
    <text evidence="2">The sequence shown here is derived from an EMBL/GenBank/DDBJ whole genome shotgun (WGS) entry which is preliminary data.</text>
</comment>
<organism evidence="2 3">
    <name type="scientific">Pseudoduganella guangdongensis</name>
    <dbReference type="NCBI Taxonomy" id="2692179"/>
    <lineage>
        <taxon>Bacteria</taxon>
        <taxon>Pseudomonadati</taxon>
        <taxon>Pseudomonadota</taxon>
        <taxon>Betaproteobacteria</taxon>
        <taxon>Burkholderiales</taxon>
        <taxon>Oxalobacteraceae</taxon>
        <taxon>Telluria group</taxon>
        <taxon>Pseudoduganella</taxon>
    </lineage>
</organism>
<proteinExistence type="predicted"/>
<evidence type="ECO:0000313" key="2">
    <source>
        <dbReference type="EMBL" id="MYN04546.1"/>
    </source>
</evidence>
<dbReference type="RefSeq" id="WP_161027509.1">
    <property type="nucleotide sequence ID" value="NZ_WWCJ01000018.1"/>
</dbReference>
<protein>
    <submittedName>
        <fullName evidence="2">Uncharacterized protein</fullName>
    </submittedName>
</protein>
<evidence type="ECO:0000256" key="1">
    <source>
        <dbReference type="SAM" id="Phobius"/>
    </source>
</evidence>
<sequence length="321" mass="36698">MKEQEEKSVEKPDFEMMFPGWSFIRRHLFEIVALAIPLIGIVGFAAGTSFLEGWSKAAGIGSNLFPVGVNETILLGLKLTRPWAYSGGLLAVIVAYFYLTEVITEWERAKWGRETHWQRWQRIKLARAASSARKLGEIHDRLTDPSNSAWRSLGPRRRWGRKEPTVSLRAKRWRRFGMRTIGLVLFLFAIALTLFFHFLLKVFIIEEAHVEGVRRYGQLYVAITGKLPLNFYDKLSQAQLQQFACAGNELLWHYRSVELSVGNGASVAKQQAYIIHSTDKLFFLLDKDGSRLHSFGDEPYSLRESSNRPVSAWIKTCVQSS</sequence>
<feature type="transmembrane region" description="Helical" evidence="1">
    <location>
        <begin position="83"/>
        <end position="103"/>
    </location>
</feature>
<reference evidence="2 3" key="1">
    <citation type="submission" date="2019-12" db="EMBL/GenBank/DDBJ databases">
        <title>Novel species isolated from a subtropical stream in China.</title>
        <authorList>
            <person name="Lu H."/>
        </authorList>
    </citation>
    <scope>NUCLEOTIDE SEQUENCE [LARGE SCALE GENOMIC DNA]</scope>
    <source>
        <strain evidence="2 3">DS3</strain>
    </source>
</reference>